<comment type="caution">
    <text evidence="2">The sequence shown here is derived from an EMBL/GenBank/DDBJ whole genome shotgun (WGS) entry which is preliminary data.</text>
</comment>
<accession>A0A8H4A034</accession>
<dbReference type="Gene3D" id="3.80.10.10">
    <property type="entry name" value="Ribonuclease Inhibitor"/>
    <property type="match status" value="1"/>
</dbReference>
<dbReference type="Proteomes" id="UP000439903">
    <property type="component" value="Unassembled WGS sequence"/>
</dbReference>
<dbReference type="Pfam" id="PF12937">
    <property type="entry name" value="F-box-like"/>
    <property type="match status" value="1"/>
</dbReference>
<proteinExistence type="predicted"/>
<reference evidence="2 3" key="1">
    <citation type="journal article" date="2019" name="Environ. Microbiol.">
        <title>At the nexus of three kingdoms: the genome of the mycorrhizal fungus Gigaspora margarita provides insights into plant, endobacterial and fungal interactions.</title>
        <authorList>
            <person name="Venice F."/>
            <person name="Ghignone S."/>
            <person name="Salvioli di Fossalunga A."/>
            <person name="Amselem J."/>
            <person name="Novero M."/>
            <person name="Xianan X."/>
            <person name="Sedzielewska Toro K."/>
            <person name="Morin E."/>
            <person name="Lipzen A."/>
            <person name="Grigoriev I.V."/>
            <person name="Henrissat B."/>
            <person name="Martin F.M."/>
            <person name="Bonfante P."/>
        </authorList>
    </citation>
    <scope>NUCLEOTIDE SEQUENCE [LARGE SCALE GENOMIC DNA]</scope>
    <source>
        <strain evidence="2 3">BEG34</strain>
    </source>
</reference>
<evidence type="ECO:0000259" key="1">
    <source>
        <dbReference type="Pfam" id="PF12937"/>
    </source>
</evidence>
<dbReference type="InterPro" id="IPR032675">
    <property type="entry name" value="LRR_dom_sf"/>
</dbReference>
<gene>
    <name evidence="2" type="ORF">F8M41_015741</name>
</gene>
<keyword evidence="3" id="KW-1185">Reference proteome</keyword>
<dbReference type="EMBL" id="WTPW01003324">
    <property type="protein sequence ID" value="KAF0345979.1"/>
    <property type="molecule type" value="Genomic_DNA"/>
</dbReference>
<dbReference type="OrthoDB" id="2354158at2759"/>
<dbReference type="SUPFAM" id="SSF81383">
    <property type="entry name" value="F-box domain"/>
    <property type="match status" value="1"/>
</dbReference>
<evidence type="ECO:0000313" key="3">
    <source>
        <dbReference type="Proteomes" id="UP000439903"/>
    </source>
</evidence>
<organism evidence="2 3">
    <name type="scientific">Gigaspora margarita</name>
    <dbReference type="NCBI Taxonomy" id="4874"/>
    <lineage>
        <taxon>Eukaryota</taxon>
        <taxon>Fungi</taxon>
        <taxon>Fungi incertae sedis</taxon>
        <taxon>Mucoromycota</taxon>
        <taxon>Glomeromycotina</taxon>
        <taxon>Glomeromycetes</taxon>
        <taxon>Diversisporales</taxon>
        <taxon>Gigasporaceae</taxon>
        <taxon>Gigaspora</taxon>
    </lineage>
</organism>
<dbReference type="AlphaFoldDB" id="A0A8H4A034"/>
<name>A0A8H4A034_GIGMA</name>
<protein>
    <submittedName>
        <fullName evidence="2">F-box domain-containing protein</fullName>
    </submittedName>
</protein>
<feature type="domain" description="F-box" evidence="1">
    <location>
        <begin position="3"/>
        <end position="45"/>
    </location>
</feature>
<dbReference type="SUPFAM" id="SSF52047">
    <property type="entry name" value="RNI-like"/>
    <property type="match status" value="1"/>
</dbReference>
<evidence type="ECO:0000313" key="2">
    <source>
        <dbReference type="EMBL" id="KAF0345979.1"/>
    </source>
</evidence>
<dbReference type="InterPro" id="IPR001810">
    <property type="entry name" value="F-box_dom"/>
</dbReference>
<dbReference type="InterPro" id="IPR036047">
    <property type="entry name" value="F-box-like_dom_sf"/>
</dbReference>
<sequence length="284" mass="33540">MINLPNECILKIFDNFKTDYKCLYSCLLVNRHWCRITVPLLWREPMNFLGDKRLIEVFLLTLNSEEQSLLSPFKLLLPNYSKPLLEYTSYIISVNNHLYDGIENWLRHEGYYDKKYVIVSDIEDAIKCSLILMFLRTNKKLKYLSLNGIICYKLIFENLYKNDTIISMDYHFNNDFKSSEIDALIKILSKSTTLTSLNLSNNQLGSDNGTGKEIVFHNQLRYKKESKNNQFVSKNETEYINQFGSKDETKEYIIFHDQVGSENELEKKDIDINPLILYNNRVDW</sequence>